<comment type="caution">
    <text evidence="2">The sequence shown here is derived from an EMBL/GenBank/DDBJ whole genome shotgun (WGS) entry which is preliminary data.</text>
</comment>
<protein>
    <recommendedName>
        <fullName evidence="4">BZIP domain-containing protein</fullName>
    </recommendedName>
</protein>
<evidence type="ECO:0000313" key="3">
    <source>
        <dbReference type="Proteomes" id="UP001632037"/>
    </source>
</evidence>
<name>A0ABD3FW35_9STRA</name>
<evidence type="ECO:0000256" key="1">
    <source>
        <dbReference type="SAM" id="MobiDB-lite"/>
    </source>
</evidence>
<sequence>MNTSALFPPNRKYFSDAVIGTVVQRDQQFHDRKDPSPSLHFQSSLSGDRASPRRLPSLAKPQAPSGRVLSDALSHATTYSKTQKTRKASSTHDLDAKYVAEVELRRQRNRMHQARYKLKQRKLVADLESSVECLTEEVQELEMQHRLVSYGLPTNTTVWAVAAEFFRLFRHGVRGPVLKQEPSTSIPSQNQAQWDFVQSTMAADVTNGMVSGVHGLMENLVLQSRCYEEIDLLPLRMDESPGGSLIVSTKCELTITEGTLCYGFPNLVRDGRWSSLADMMFGQKISIQGTTRFVWDHSSGRVTRLEWKADLLTPLLRLLGSLEHVAQVFDGARITPDGLVKPRDSL</sequence>
<accession>A0ABD3FW35</accession>
<organism evidence="2 3">
    <name type="scientific">Phytophthora oleae</name>
    <dbReference type="NCBI Taxonomy" id="2107226"/>
    <lineage>
        <taxon>Eukaryota</taxon>
        <taxon>Sar</taxon>
        <taxon>Stramenopiles</taxon>
        <taxon>Oomycota</taxon>
        <taxon>Peronosporomycetes</taxon>
        <taxon>Peronosporales</taxon>
        <taxon>Peronosporaceae</taxon>
        <taxon>Phytophthora</taxon>
    </lineage>
</organism>
<dbReference type="CDD" id="cd14686">
    <property type="entry name" value="bZIP"/>
    <property type="match status" value="1"/>
</dbReference>
<evidence type="ECO:0008006" key="4">
    <source>
        <dbReference type="Google" id="ProtNLM"/>
    </source>
</evidence>
<dbReference type="AlphaFoldDB" id="A0ABD3FW35"/>
<evidence type="ECO:0000313" key="2">
    <source>
        <dbReference type="EMBL" id="KAL3670641.1"/>
    </source>
</evidence>
<gene>
    <name evidence="2" type="ORF">V7S43_003833</name>
</gene>
<dbReference type="EMBL" id="JBIMZQ010000006">
    <property type="protein sequence ID" value="KAL3670641.1"/>
    <property type="molecule type" value="Genomic_DNA"/>
</dbReference>
<reference evidence="2 3" key="1">
    <citation type="submission" date="2024-09" db="EMBL/GenBank/DDBJ databases">
        <title>Genome sequencing and assembly of Phytophthora oleae, isolate VK10A, causative agent of rot of olive drupes.</title>
        <authorList>
            <person name="Conti Taguali S."/>
            <person name="Riolo M."/>
            <person name="La Spada F."/>
            <person name="Cacciola S.O."/>
            <person name="Dionisio G."/>
        </authorList>
    </citation>
    <scope>NUCLEOTIDE SEQUENCE [LARGE SCALE GENOMIC DNA]</scope>
    <source>
        <strain evidence="2 3">VK10A</strain>
    </source>
</reference>
<keyword evidence="3" id="KW-1185">Reference proteome</keyword>
<feature type="region of interest" description="Disordered" evidence="1">
    <location>
        <begin position="28"/>
        <end position="67"/>
    </location>
</feature>
<dbReference type="Proteomes" id="UP001632037">
    <property type="component" value="Unassembled WGS sequence"/>
</dbReference>
<proteinExistence type="predicted"/>